<feature type="compositionally biased region" description="Basic residues" evidence="1">
    <location>
        <begin position="234"/>
        <end position="243"/>
    </location>
</feature>
<feature type="compositionally biased region" description="Polar residues" evidence="1">
    <location>
        <begin position="123"/>
        <end position="139"/>
    </location>
</feature>
<dbReference type="EMBL" id="JBJKFK010001510">
    <property type="protein sequence ID" value="KAL3312907.1"/>
    <property type="molecule type" value="Genomic_DNA"/>
</dbReference>
<evidence type="ECO:0008006" key="4">
    <source>
        <dbReference type="Google" id="ProtNLM"/>
    </source>
</evidence>
<proteinExistence type="predicted"/>
<evidence type="ECO:0000313" key="3">
    <source>
        <dbReference type="Proteomes" id="UP001626550"/>
    </source>
</evidence>
<evidence type="ECO:0000256" key="1">
    <source>
        <dbReference type="SAM" id="MobiDB-lite"/>
    </source>
</evidence>
<comment type="caution">
    <text evidence="2">The sequence shown here is derived from an EMBL/GenBank/DDBJ whole genome shotgun (WGS) entry which is preliminary data.</text>
</comment>
<feature type="region of interest" description="Disordered" evidence="1">
    <location>
        <begin position="70"/>
        <end position="93"/>
    </location>
</feature>
<gene>
    <name evidence="2" type="ORF">Ciccas_008493</name>
</gene>
<dbReference type="Proteomes" id="UP001626550">
    <property type="component" value="Unassembled WGS sequence"/>
</dbReference>
<reference evidence="2 3" key="1">
    <citation type="submission" date="2024-11" db="EMBL/GenBank/DDBJ databases">
        <title>Adaptive evolution of stress response genes in parasites aligns with host niche diversity.</title>
        <authorList>
            <person name="Hahn C."/>
            <person name="Resl P."/>
        </authorList>
    </citation>
    <scope>NUCLEOTIDE SEQUENCE [LARGE SCALE GENOMIC DNA]</scope>
    <source>
        <strain evidence="2">EGGRZ-B1_66</strain>
        <tissue evidence="2">Body</tissue>
    </source>
</reference>
<keyword evidence="3" id="KW-1185">Reference proteome</keyword>
<sequence length="267" mass="29172">MELSLDESVDLDATLPAEEEIEVQIGEPERQDVAANTEDQIFHEWLVGFTYGLPEDHTSSFALPPRISASLVTSSEPEPHEPQSQSPAALSIPAKITRIRDRPVPEDHTSSFALPPRISASLVTSSVPEPHEPQSQSPAALSIPAKITRIRDRPVVEPPAAMVKYHLKFDPGLSKDALETALKGSAGFRSLTFIFDKFKGTPRGYAFAAYNKAVESPVNKVGVYDIIWTEAKPKQKRPTKSKRPGGGGGRRPGRDRGSGTRPVIMYL</sequence>
<organism evidence="2 3">
    <name type="scientific">Cichlidogyrus casuarinus</name>
    <dbReference type="NCBI Taxonomy" id="1844966"/>
    <lineage>
        <taxon>Eukaryota</taxon>
        <taxon>Metazoa</taxon>
        <taxon>Spiralia</taxon>
        <taxon>Lophotrochozoa</taxon>
        <taxon>Platyhelminthes</taxon>
        <taxon>Monogenea</taxon>
        <taxon>Monopisthocotylea</taxon>
        <taxon>Dactylogyridea</taxon>
        <taxon>Ancyrocephalidae</taxon>
        <taxon>Cichlidogyrus</taxon>
    </lineage>
</organism>
<feature type="region of interest" description="Disordered" evidence="1">
    <location>
        <begin position="123"/>
        <end position="142"/>
    </location>
</feature>
<feature type="region of interest" description="Disordered" evidence="1">
    <location>
        <begin position="232"/>
        <end position="267"/>
    </location>
</feature>
<name>A0ABD2Q129_9PLAT</name>
<protein>
    <recommendedName>
        <fullName evidence="4">RRM domain-containing protein</fullName>
    </recommendedName>
</protein>
<evidence type="ECO:0000313" key="2">
    <source>
        <dbReference type="EMBL" id="KAL3312907.1"/>
    </source>
</evidence>
<dbReference type="AlphaFoldDB" id="A0ABD2Q129"/>
<accession>A0ABD2Q129</accession>